<reference evidence="9" key="1">
    <citation type="journal article" name="DNA Res.">
        <title>The physiological potential of anammox bacteria as revealed by their core genome structure.</title>
        <authorList>
            <person name="Okubo T."/>
            <person name="Toyoda A."/>
            <person name="Fukuhara K."/>
            <person name="Uchiyama I."/>
            <person name="Harigaya Y."/>
            <person name="Kuroiwa M."/>
            <person name="Suzuki T."/>
            <person name="Murakami Y."/>
            <person name="Suwa Y."/>
            <person name="Takami H."/>
        </authorList>
    </citation>
    <scope>NUCLEOTIDE SEQUENCE</scope>
    <source>
        <strain evidence="9">317325-3</strain>
    </source>
</reference>
<comment type="function">
    <text evidence="7">Catalyzes the reversible isomerization of glucose-6-phosphate to fructose-6-phosphate.</text>
</comment>
<dbReference type="InterPro" id="IPR035482">
    <property type="entry name" value="SIS_PGI_2"/>
</dbReference>
<organism evidence="9 10">
    <name type="scientific">Candidatus Desulfobacillus denitrificans</name>
    <dbReference type="NCBI Taxonomy" id="2608985"/>
    <lineage>
        <taxon>Bacteria</taxon>
        <taxon>Pseudomonadati</taxon>
        <taxon>Pseudomonadota</taxon>
        <taxon>Betaproteobacteria</taxon>
        <taxon>Candidatus Desulfobacillus</taxon>
    </lineage>
</organism>
<keyword evidence="5 7" id="KW-0413">Isomerase</keyword>
<dbReference type="PROSITE" id="PS51463">
    <property type="entry name" value="P_GLUCOSE_ISOMERASE_3"/>
    <property type="match status" value="1"/>
</dbReference>
<dbReference type="GO" id="GO:0097367">
    <property type="term" value="F:carbohydrate derivative binding"/>
    <property type="evidence" value="ECO:0007669"/>
    <property type="project" value="InterPro"/>
</dbReference>
<dbReference type="CDD" id="cd05015">
    <property type="entry name" value="SIS_PGI_1"/>
    <property type="match status" value="1"/>
</dbReference>
<dbReference type="InterPro" id="IPR046348">
    <property type="entry name" value="SIS_dom_sf"/>
</dbReference>
<dbReference type="GO" id="GO:0006096">
    <property type="term" value="P:glycolytic process"/>
    <property type="evidence" value="ECO:0007669"/>
    <property type="project" value="UniProtKB-UniRule"/>
</dbReference>
<dbReference type="Pfam" id="PF00342">
    <property type="entry name" value="PGI"/>
    <property type="match status" value="1"/>
</dbReference>
<dbReference type="GO" id="GO:0048029">
    <property type="term" value="F:monosaccharide binding"/>
    <property type="evidence" value="ECO:0007669"/>
    <property type="project" value="TreeGrafter"/>
</dbReference>
<dbReference type="AlphaFoldDB" id="A0A809RVV7"/>
<dbReference type="UniPathway" id="UPA00138"/>
<feature type="active site" evidence="7">
    <location>
        <position position="502"/>
    </location>
</feature>
<dbReference type="PANTHER" id="PTHR11469">
    <property type="entry name" value="GLUCOSE-6-PHOSPHATE ISOMERASE"/>
    <property type="match status" value="1"/>
</dbReference>
<dbReference type="InterPro" id="IPR035476">
    <property type="entry name" value="SIS_PGI_1"/>
</dbReference>
<evidence type="ECO:0000256" key="2">
    <source>
        <dbReference type="ARBA" id="ARBA00006604"/>
    </source>
</evidence>
<protein>
    <recommendedName>
        <fullName evidence="7">Glucose-6-phosphate isomerase</fullName>
        <shortName evidence="7">GPI</shortName>
        <ecNumber evidence="7">5.3.1.9</ecNumber>
    </recommendedName>
    <alternativeName>
        <fullName evidence="7">Phosphoglucose isomerase</fullName>
        <shortName evidence="7">PGI</shortName>
    </alternativeName>
    <alternativeName>
        <fullName evidence="7">Phosphohexose isomerase</fullName>
        <shortName evidence="7">PHI</shortName>
    </alternativeName>
</protein>
<evidence type="ECO:0000313" key="9">
    <source>
        <dbReference type="EMBL" id="BBO20336.1"/>
    </source>
</evidence>
<dbReference type="InterPro" id="IPR001672">
    <property type="entry name" value="G6P_Isomerase"/>
</dbReference>
<dbReference type="PROSITE" id="PS00765">
    <property type="entry name" value="P_GLUCOSE_ISOMERASE_1"/>
    <property type="match status" value="1"/>
</dbReference>
<dbReference type="PRINTS" id="PR00662">
    <property type="entry name" value="G6PISOMERASE"/>
</dbReference>
<evidence type="ECO:0000256" key="4">
    <source>
        <dbReference type="ARBA" id="ARBA00023152"/>
    </source>
</evidence>
<dbReference type="EC" id="5.3.1.9" evidence="7"/>
<dbReference type="Proteomes" id="UP000662914">
    <property type="component" value="Chromosome"/>
</dbReference>
<comment type="subcellular location">
    <subcellularLocation>
        <location evidence="7">Cytoplasm</location>
    </subcellularLocation>
</comment>
<comment type="pathway">
    <text evidence="1 7 8">Carbohydrate degradation; glycolysis; D-glyceraldehyde 3-phosphate and glycerone phosphate from D-glucose: step 2/4.</text>
</comment>
<evidence type="ECO:0000256" key="7">
    <source>
        <dbReference type="HAMAP-Rule" id="MF_00473"/>
    </source>
</evidence>
<dbReference type="GO" id="GO:0006094">
    <property type="term" value="P:gluconeogenesis"/>
    <property type="evidence" value="ECO:0007669"/>
    <property type="project" value="UniProtKB-UniRule"/>
</dbReference>
<evidence type="ECO:0000256" key="6">
    <source>
        <dbReference type="ARBA" id="ARBA00029321"/>
    </source>
</evidence>
<evidence type="ECO:0000256" key="5">
    <source>
        <dbReference type="ARBA" id="ARBA00023235"/>
    </source>
</evidence>
<keyword evidence="3 7" id="KW-0312">Gluconeogenesis</keyword>
<sequence length="536" mass="57602">MIPLTQTPQWQALAAHAGALAGQHLNELFAADPRRFARLFLQCGNLLADFSKQRLTVETLALLVRLAEARDLAGFLRRMCAGEAINATENRAALHIALRAERPYRVGGKDVLPEVLATRARMRELSEAIRSGAWRGSGGASINAVVNLGIGGSDLGPRMATQALREYADPRLTVRFVANIDPAEFADTVRDLDPVRTLFIVSSKTFTTQETLANARAAKSWLGNADSARHFLAVSNNVAAAQAFGIPAENCLAMAEWVGGRFSMWSAIGLPLACSMGMDAFEELLAGAREMDEHFLAAPFAENLPVLMALVGLWNIDFLGAESLAVIPYAHRLGLLPAYLQQLEMESNGKRITLDNEDVGCATAPILWGMAGSVGQHAFHQLFYQGTRLTPIDFIVPVGDASPEQEALVANALAQSAALMKGKTLEEARSQLVAAGKTPAEADRLAPHLACPGNQPSTTLLMPKLTPRALGSLIALYEHKVAVQGCLWGVNSFDQWGVEHGKQMARDILPKLLEGTGEFDASTAGLLAAIRAMRKA</sequence>
<comment type="pathway">
    <text evidence="7">Carbohydrate biosynthesis; gluconeogenesis.</text>
</comment>
<name>A0A809RVV7_9PROT</name>
<dbReference type="Gene3D" id="3.40.50.10490">
    <property type="entry name" value="Glucose-6-phosphate isomerase like protein, domain 1"/>
    <property type="match status" value="2"/>
</dbReference>
<proteinExistence type="inferred from homology"/>
<dbReference type="EMBL" id="AP021857">
    <property type="protein sequence ID" value="BBO20336.1"/>
    <property type="molecule type" value="Genomic_DNA"/>
</dbReference>
<dbReference type="CDD" id="cd05016">
    <property type="entry name" value="SIS_PGI_2"/>
    <property type="match status" value="1"/>
</dbReference>
<evidence type="ECO:0000256" key="8">
    <source>
        <dbReference type="RuleBase" id="RU000612"/>
    </source>
</evidence>
<dbReference type="HAMAP" id="MF_00473">
    <property type="entry name" value="G6P_isomerase"/>
    <property type="match status" value="1"/>
</dbReference>
<dbReference type="NCBIfam" id="NF001211">
    <property type="entry name" value="PRK00179.1"/>
    <property type="match status" value="1"/>
</dbReference>
<dbReference type="GO" id="GO:0051156">
    <property type="term" value="P:glucose 6-phosphate metabolic process"/>
    <property type="evidence" value="ECO:0007669"/>
    <property type="project" value="TreeGrafter"/>
</dbReference>
<dbReference type="GO" id="GO:0005829">
    <property type="term" value="C:cytosol"/>
    <property type="evidence" value="ECO:0007669"/>
    <property type="project" value="TreeGrafter"/>
</dbReference>
<dbReference type="GO" id="GO:0004347">
    <property type="term" value="F:glucose-6-phosphate isomerase activity"/>
    <property type="evidence" value="ECO:0007669"/>
    <property type="project" value="UniProtKB-UniRule"/>
</dbReference>
<dbReference type="InterPro" id="IPR018189">
    <property type="entry name" value="Phosphoglucose_isomerase_CS"/>
</dbReference>
<feature type="active site" description="Proton donor" evidence="7">
    <location>
        <position position="346"/>
    </location>
</feature>
<feature type="active site" evidence="7">
    <location>
        <position position="377"/>
    </location>
</feature>
<dbReference type="PANTHER" id="PTHR11469:SF1">
    <property type="entry name" value="GLUCOSE-6-PHOSPHATE ISOMERASE"/>
    <property type="match status" value="1"/>
</dbReference>
<keyword evidence="4 7" id="KW-0324">Glycolysis</keyword>
<dbReference type="Gene3D" id="1.10.1390.10">
    <property type="match status" value="1"/>
</dbReference>
<evidence type="ECO:0000313" key="10">
    <source>
        <dbReference type="Proteomes" id="UP000662914"/>
    </source>
</evidence>
<comment type="similarity">
    <text evidence="2 7 8">Belongs to the GPI family.</text>
</comment>
<evidence type="ECO:0000256" key="1">
    <source>
        <dbReference type="ARBA" id="ARBA00004926"/>
    </source>
</evidence>
<evidence type="ECO:0000256" key="3">
    <source>
        <dbReference type="ARBA" id="ARBA00022432"/>
    </source>
</evidence>
<keyword evidence="7" id="KW-0963">Cytoplasm</keyword>
<dbReference type="PROSITE" id="PS00174">
    <property type="entry name" value="P_GLUCOSE_ISOMERASE_2"/>
    <property type="match status" value="1"/>
</dbReference>
<accession>A0A809RVV7</accession>
<dbReference type="SUPFAM" id="SSF53697">
    <property type="entry name" value="SIS domain"/>
    <property type="match status" value="1"/>
</dbReference>
<dbReference type="UniPathway" id="UPA00109">
    <property type="reaction ID" value="UER00181"/>
</dbReference>
<dbReference type="KEGG" id="ddz:DSYM_10350"/>
<comment type="catalytic activity">
    <reaction evidence="6 7 8">
        <text>alpha-D-glucose 6-phosphate = beta-D-fructose 6-phosphate</text>
        <dbReference type="Rhea" id="RHEA:11816"/>
        <dbReference type="ChEBI" id="CHEBI:57634"/>
        <dbReference type="ChEBI" id="CHEBI:58225"/>
        <dbReference type="EC" id="5.3.1.9"/>
    </reaction>
</comment>
<gene>
    <name evidence="7" type="primary">pgi</name>
    <name evidence="9" type="ORF">DSYM_10350</name>
</gene>
<dbReference type="InterPro" id="IPR023096">
    <property type="entry name" value="G6P_Isomerase_C"/>
</dbReference>